<name>A0A498J3P1_MALDO</name>
<comment type="caution">
    <text evidence="1">The sequence shown here is derived from an EMBL/GenBank/DDBJ whole genome shotgun (WGS) entry which is preliminary data.</text>
</comment>
<keyword evidence="2" id="KW-1185">Reference proteome</keyword>
<dbReference type="EMBL" id="RDQH01000335">
    <property type="protein sequence ID" value="RXH88924.1"/>
    <property type="molecule type" value="Genomic_DNA"/>
</dbReference>
<dbReference type="Pfam" id="PF03242">
    <property type="entry name" value="LEA_3a"/>
    <property type="match status" value="1"/>
</dbReference>
<dbReference type="Proteomes" id="UP000290289">
    <property type="component" value="Chromosome 9"/>
</dbReference>
<dbReference type="InterPro" id="IPR004926">
    <property type="entry name" value="LEA_3a"/>
</dbReference>
<accession>A0A498J3P1</accession>
<evidence type="ECO:0000313" key="2">
    <source>
        <dbReference type="Proteomes" id="UP000290289"/>
    </source>
</evidence>
<organism evidence="1 2">
    <name type="scientific">Malus domestica</name>
    <name type="common">Apple</name>
    <name type="synonym">Pyrus malus</name>
    <dbReference type="NCBI Taxonomy" id="3750"/>
    <lineage>
        <taxon>Eukaryota</taxon>
        <taxon>Viridiplantae</taxon>
        <taxon>Streptophyta</taxon>
        <taxon>Embryophyta</taxon>
        <taxon>Tracheophyta</taxon>
        <taxon>Spermatophyta</taxon>
        <taxon>Magnoliopsida</taxon>
        <taxon>eudicotyledons</taxon>
        <taxon>Gunneridae</taxon>
        <taxon>Pentapetalae</taxon>
        <taxon>rosids</taxon>
        <taxon>fabids</taxon>
        <taxon>Rosales</taxon>
        <taxon>Rosaceae</taxon>
        <taxon>Amygdaloideae</taxon>
        <taxon>Maleae</taxon>
        <taxon>Malus</taxon>
    </lineage>
</organism>
<evidence type="ECO:0008006" key="3">
    <source>
        <dbReference type="Google" id="ProtNLM"/>
    </source>
</evidence>
<dbReference type="PANTHER" id="PTHR33509:SF21">
    <property type="entry name" value="OS02G0564600 PROTEIN"/>
    <property type="match status" value="1"/>
</dbReference>
<proteinExistence type="predicted"/>
<protein>
    <recommendedName>
        <fullName evidence="3">Late embryogenesis abundant protein</fullName>
    </recommendedName>
</protein>
<evidence type="ECO:0000313" key="1">
    <source>
        <dbReference type="EMBL" id="RXH88924.1"/>
    </source>
</evidence>
<gene>
    <name evidence="1" type="ORF">DVH24_000523</name>
</gene>
<sequence length="102" mass="11397">MAKVPKISSLLLRRSYKAAAESVRGQKAAVTTLRTTTTTRTTESGGRTVNNSAAKYDGEHKQAFWMKDPKTGNWIPETHFGEVDAAEQREKLLHNPNKKNKL</sequence>
<reference evidence="1 2" key="1">
    <citation type="submission" date="2018-10" db="EMBL/GenBank/DDBJ databases">
        <title>A high-quality apple genome assembly.</title>
        <authorList>
            <person name="Hu J."/>
        </authorList>
    </citation>
    <scope>NUCLEOTIDE SEQUENCE [LARGE SCALE GENOMIC DNA]</scope>
    <source>
        <strain evidence="2">cv. HFTH1</strain>
        <tissue evidence="1">Young leaf</tissue>
    </source>
</reference>
<dbReference type="PANTHER" id="PTHR33509">
    <property type="entry name" value="LATE EMBRYOGENIS ABUNDANT PROTEIN 2-RELATED"/>
    <property type="match status" value="1"/>
</dbReference>
<dbReference type="AlphaFoldDB" id="A0A498J3P1"/>